<dbReference type="SUPFAM" id="SSF53613">
    <property type="entry name" value="Ribokinase-like"/>
    <property type="match status" value="1"/>
</dbReference>
<dbReference type="InterPro" id="IPR029056">
    <property type="entry name" value="Ribokinase-like"/>
</dbReference>
<dbReference type="Gene3D" id="3.40.1190.20">
    <property type="match status" value="1"/>
</dbReference>
<proteinExistence type="inferred from homology"/>
<evidence type="ECO:0000313" key="5">
    <source>
        <dbReference type="EMBL" id="KAA8528659.1"/>
    </source>
</evidence>
<reference evidence="5 6" key="1">
    <citation type="submission" date="2019-09" db="EMBL/GenBank/DDBJ databases">
        <title>A chromosome-level genome assembly of the Chinese tupelo Nyssa sinensis.</title>
        <authorList>
            <person name="Yang X."/>
            <person name="Kang M."/>
            <person name="Yang Y."/>
            <person name="Xiong H."/>
            <person name="Wang M."/>
            <person name="Zhang Z."/>
            <person name="Wang Z."/>
            <person name="Wu H."/>
            <person name="Ma T."/>
            <person name="Liu J."/>
            <person name="Xi Z."/>
        </authorList>
    </citation>
    <scope>NUCLEOTIDE SEQUENCE [LARGE SCALE GENOMIC DNA]</scope>
    <source>
        <strain evidence="5">J267</strain>
        <tissue evidence="5">Leaf</tissue>
    </source>
</reference>
<dbReference type="PANTHER" id="PTHR43320:SF1">
    <property type="entry name" value="OS01G0105900 PROTEIN"/>
    <property type="match status" value="1"/>
</dbReference>
<keyword evidence="6" id="KW-1185">Reference proteome</keyword>
<dbReference type="EMBL" id="CM018045">
    <property type="protein sequence ID" value="KAA8528659.1"/>
    <property type="molecule type" value="Genomic_DNA"/>
</dbReference>
<keyword evidence="2" id="KW-0808">Transferase</keyword>
<dbReference type="CDD" id="cd01168">
    <property type="entry name" value="adenosine_kinase"/>
    <property type="match status" value="1"/>
</dbReference>
<feature type="domain" description="Carbohydrate kinase PfkB" evidence="4">
    <location>
        <begin position="78"/>
        <end position="344"/>
    </location>
</feature>
<dbReference type="InterPro" id="IPR011611">
    <property type="entry name" value="PfkB_dom"/>
</dbReference>
<protein>
    <recommendedName>
        <fullName evidence="4">Carbohydrate kinase PfkB domain-containing protein</fullName>
    </recommendedName>
</protein>
<keyword evidence="3" id="KW-0418">Kinase</keyword>
<evidence type="ECO:0000256" key="1">
    <source>
        <dbReference type="ARBA" id="ARBA00010688"/>
    </source>
</evidence>
<name>A0A5J5AEK6_9ASTE</name>
<evidence type="ECO:0000259" key="4">
    <source>
        <dbReference type="Pfam" id="PF00294"/>
    </source>
</evidence>
<gene>
    <name evidence="5" type="ORF">F0562_036014</name>
</gene>
<evidence type="ECO:0000256" key="3">
    <source>
        <dbReference type="ARBA" id="ARBA00022777"/>
    </source>
</evidence>
<dbReference type="InterPro" id="IPR052700">
    <property type="entry name" value="Carb_kinase_PfkB-like"/>
</dbReference>
<evidence type="ECO:0000313" key="6">
    <source>
        <dbReference type="Proteomes" id="UP000325577"/>
    </source>
</evidence>
<accession>A0A5J5AEK6</accession>
<evidence type="ECO:0000256" key="2">
    <source>
        <dbReference type="ARBA" id="ARBA00022679"/>
    </source>
</evidence>
<dbReference type="Proteomes" id="UP000325577">
    <property type="component" value="Linkage Group LG21"/>
</dbReference>
<dbReference type="GO" id="GO:0016301">
    <property type="term" value="F:kinase activity"/>
    <property type="evidence" value="ECO:0007669"/>
    <property type="project" value="UniProtKB-KW"/>
</dbReference>
<sequence>MGAEFQPSSCKNEEEVHCDSVHPLILGLQPTAMVDHVARVDWSLLSQIPGERGGSFPVAIEELEHFLREVKTHMLSSPNDPSPIKTIAGGSVTNTIRGLAAGFGVSCGIIGASGDDEQGHSFINNMKFYGVNFSRLRMKKGPTAQCVCLVDALGNRTMRPCLSNAAKIQADELMREDFKGSKWLVMRYAIFNLEVIHAAIRIAKQEGLSISLDLASFEMVRKFRLPLLELLESGNIDLCFANEDEATELLRGEQVADPETALEFLGKHCQWAVVTLGPNGCIAKHGKEIVRVPAIGESKATDATGAGDLFASGFLYGLVKGLSLEECCRVGSCSGGSVIRSLGGEVTPENWQWMYKQMQINGLPIPDPSK</sequence>
<dbReference type="PANTHER" id="PTHR43320">
    <property type="entry name" value="SUGAR KINASE"/>
    <property type="match status" value="1"/>
</dbReference>
<dbReference type="OrthoDB" id="415590at2759"/>
<dbReference type="AlphaFoldDB" id="A0A5J5AEK6"/>
<dbReference type="Pfam" id="PF00294">
    <property type="entry name" value="PfkB"/>
    <property type="match status" value="1"/>
</dbReference>
<comment type="similarity">
    <text evidence="1">Belongs to the carbohydrate kinase PfkB family.</text>
</comment>
<organism evidence="5 6">
    <name type="scientific">Nyssa sinensis</name>
    <dbReference type="NCBI Taxonomy" id="561372"/>
    <lineage>
        <taxon>Eukaryota</taxon>
        <taxon>Viridiplantae</taxon>
        <taxon>Streptophyta</taxon>
        <taxon>Embryophyta</taxon>
        <taxon>Tracheophyta</taxon>
        <taxon>Spermatophyta</taxon>
        <taxon>Magnoliopsida</taxon>
        <taxon>eudicotyledons</taxon>
        <taxon>Gunneridae</taxon>
        <taxon>Pentapetalae</taxon>
        <taxon>asterids</taxon>
        <taxon>Cornales</taxon>
        <taxon>Nyssaceae</taxon>
        <taxon>Nyssa</taxon>
    </lineage>
</organism>